<proteinExistence type="predicted"/>
<evidence type="ECO:0000256" key="1">
    <source>
        <dbReference type="SAM" id="MobiDB-lite"/>
    </source>
</evidence>
<evidence type="ECO:0000313" key="2">
    <source>
        <dbReference type="EMBL" id="MVN86836.1"/>
    </source>
</evidence>
<dbReference type="Pfam" id="PF05866">
    <property type="entry name" value="RusA"/>
    <property type="match status" value="1"/>
</dbReference>
<dbReference type="RefSeq" id="WP_369409258.1">
    <property type="nucleotide sequence ID" value="NZ_WQLB01000009.1"/>
</dbReference>
<dbReference type="InterPro" id="IPR008822">
    <property type="entry name" value="Endonuclease_RusA-like"/>
</dbReference>
<feature type="compositionally biased region" description="Polar residues" evidence="1">
    <location>
        <begin position="52"/>
        <end position="62"/>
    </location>
</feature>
<evidence type="ECO:0000313" key="3">
    <source>
        <dbReference type="Proteomes" id="UP000483286"/>
    </source>
</evidence>
<dbReference type="Gene3D" id="3.30.1330.70">
    <property type="entry name" value="Holliday junction resolvase RusA"/>
    <property type="match status" value="1"/>
</dbReference>
<organism evidence="2 3">
    <name type="scientific">Deinococcus arboris</name>
    <dbReference type="NCBI Taxonomy" id="2682977"/>
    <lineage>
        <taxon>Bacteria</taxon>
        <taxon>Thermotogati</taxon>
        <taxon>Deinococcota</taxon>
        <taxon>Deinococci</taxon>
        <taxon>Deinococcales</taxon>
        <taxon>Deinococcaceae</taxon>
        <taxon>Deinococcus</taxon>
    </lineage>
</organism>
<dbReference type="InterPro" id="IPR036614">
    <property type="entry name" value="RusA-like_sf"/>
</dbReference>
<dbReference type="GO" id="GO:0006310">
    <property type="term" value="P:DNA recombination"/>
    <property type="evidence" value="ECO:0007669"/>
    <property type="project" value="InterPro"/>
</dbReference>
<accession>A0A7C9LN35</accession>
<comment type="caution">
    <text evidence="2">The sequence shown here is derived from an EMBL/GenBank/DDBJ whole genome shotgun (WGS) entry which is preliminary data.</text>
</comment>
<dbReference type="AlphaFoldDB" id="A0A7C9LN35"/>
<dbReference type="GO" id="GO:0006281">
    <property type="term" value="P:DNA repair"/>
    <property type="evidence" value="ECO:0007669"/>
    <property type="project" value="InterPro"/>
</dbReference>
<sequence length="238" mass="25472">MNPFPTQQAAETYLARIPDLALREATRVKLGLETEGLKSSPPVAPVPAQEKQANGLVQSQAGKTGPLPLLSQTAQNPVPTQAMRTFESTRTPQISLADSALSFALPFPPSLNSIWRAALVPCKPKKPGAPPWAARVLLSQEGRAYRRAVRDVIRALNSPTTPPGARLALHLHTCAPDRRARDLSNLPKALEDALTHAGVWADDSLIDELRVTRGPVVPGGQVQVTITPLTSTLFGGSR</sequence>
<feature type="region of interest" description="Disordered" evidence="1">
    <location>
        <begin position="52"/>
        <end position="73"/>
    </location>
</feature>
<dbReference type="GO" id="GO:0000287">
    <property type="term" value="F:magnesium ion binding"/>
    <property type="evidence" value="ECO:0007669"/>
    <property type="project" value="InterPro"/>
</dbReference>
<reference evidence="2 3" key="1">
    <citation type="submission" date="2019-12" db="EMBL/GenBank/DDBJ databases">
        <title>Deinococcus sp. HMF7620 Genome sequencing and assembly.</title>
        <authorList>
            <person name="Kang H."/>
            <person name="Kim H."/>
            <person name="Joh K."/>
        </authorList>
    </citation>
    <scope>NUCLEOTIDE SEQUENCE [LARGE SCALE GENOMIC DNA]</scope>
    <source>
        <strain evidence="2 3">HMF7620</strain>
    </source>
</reference>
<gene>
    <name evidence="2" type="ORF">GO986_08675</name>
</gene>
<protein>
    <submittedName>
        <fullName evidence="2">RusA family crossover junction endodeoxyribonuclease</fullName>
    </submittedName>
</protein>
<dbReference type="EMBL" id="WQLB01000009">
    <property type="protein sequence ID" value="MVN86836.1"/>
    <property type="molecule type" value="Genomic_DNA"/>
</dbReference>
<keyword evidence="3" id="KW-1185">Reference proteome</keyword>
<dbReference type="SUPFAM" id="SSF103084">
    <property type="entry name" value="Holliday junction resolvase RusA"/>
    <property type="match status" value="1"/>
</dbReference>
<name>A0A7C9LN35_9DEIO</name>
<dbReference type="Proteomes" id="UP000483286">
    <property type="component" value="Unassembled WGS sequence"/>
</dbReference>